<evidence type="ECO:0000256" key="4">
    <source>
        <dbReference type="ARBA" id="ARBA00023180"/>
    </source>
</evidence>
<dbReference type="InterPro" id="IPR036514">
    <property type="entry name" value="SGNH_hydro_sf"/>
</dbReference>
<organism evidence="6 7">
    <name type="scientific">Cinchona calisaya</name>
    <dbReference type="NCBI Taxonomy" id="153742"/>
    <lineage>
        <taxon>Eukaryota</taxon>
        <taxon>Viridiplantae</taxon>
        <taxon>Streptophyta</taxon>
        <taxon>Embryophyta</taxon>
        <taxon>Tracheophyta</taxon>
        <taxon>Spermatophyta</taxon>
        <taxon>Magnoliopsida</taxon>
        <taxon>eudicotyledons</taxon>
        <taxon>Gunneridae</taxon>
        <taxon>Pentapetalae</taxon>
        <taxon>asterids</taxon>
        <taxon>lamiids</taxon>
        <taxon>Gentianales</taxon>
        <taxon>Rubiaceae</taxon>
        <taxon>Cinchonoideae</taxon>
        <taxon>Cinchoneae</taxon>
        <taxon>Cinchona</taxon>
    </lineage>
</organism>
<accession>A0ABD3A7Y7</accession>
<evidence type="ECO:0000256" key="1">
    <source>
        <dbReference type="ARBA" id="ARBA00008668"/>
    </source>
</evidence>
<keyword evidence="3" id="KW-0378">Hydrolase</keyword>
<dbReference type="PANTHER" id="PTHR22835:SF669">
    <property type="entry name" value="ALPHA-L-FUCOSIDASE"/>
    <property type="match status" value="1"/>
</dbReference>
<keyword evidence="7" id="KW-1185">Reference proteome</keyword>
<evidence type="ECO:0000256" key="3">
    <source>
        <dbReference type="ARBA" id="ARBA00022801"/>
    </source>
</evidence>
<dbReference type="Proteomes" id="UP001630127">
    <property type="component" value="Unassembled WGS sequence"/>
</dbReference>
<evidence type="ECO:0000313" key="6">
    <source>
        <dbReference type="EMBL" id="KAL3525798.1"/>
    </source>
</evidence>
<sequence>MKLIRVVFLVVLFSSYGLIAETEKKVMDLQTCDYPALYNFGDSNSDTGGMAAAFFPMIAPCGDTYFHRPAGRGSDGRLIIDFIAEHLGLPLLSPYLDSVGTNFHHGANFATGGATIRRQNESWFRLVTASDRNRLPRPQDFSKALYTFDIGQNDLAAGFRTMSMKKLRATIPDIINQFSIQIRDLYSKGARTFWIHNTGPIGCLPVATIKVQNPKPGYLDEHGCIRGQNHRAREFNKKLKHSVHHLRAELSEAAITYVDMYRGKYDLIRNAKEQGFEDPFKICCGFHGIGFDVWCGNKATVKDIEVYAGSCAKPSAVISWDGVHYSEAANSWIASQIVNGSLSDPPIPITRACHRKN</sequence>
<proteinExistence type="inferred from homology"/>
<dbReference type="Gene3D" id="3.40.50.1110">
    <property type="entry name" value="SGNH hydrolase"/>
    <property type="match status" value="1"/>
</dbReference>
<comment type="similarity">
    <text evidence="1">Belongs to the 'GDSL' lipolytic enzyme family.</text>
</comment>
<dbReference type="CDD" id="cd01837">
    <property type="entry name" value="SGNH_plant_lipase_like"/>
    <property type="match status" value="1"/>
</dbReference>
<evidence type="ECO:0000256" key="5">
    <source>
        <dbReference type="SAM" id="SignalP"/>
    </source>
</evidence>
<dbReference type="Pfam" id="PF00657">
    <property type="entry name" value="Lipase_GDSL"/>
    <property type="match status" value="1"/>
</dbReference>
<dbReference type="InterPro" id="IPR035669">
    <property type="entry name" value="SGNH_plant_lipase-like"/>
</dbReference>
<reference evidence="6 7" key="1">
    <citation type="submission" date="2024-11" db="EMBL/GenBank/DDBJ databases">
        <title>A near-complete genome assembly of Cinchona calisaya.</title>
        <authorList>
            <person name="Lian D.C."/>
            <person name="Zhao X.W."/>
            <person name="Wei L."/>
        </authorList>
    </citation>
    <scope>NUCLEOTIDE SEQUENCE [LARGE SCALE GENOMIC DNA]</scope>
    <source>
        <tissue evidence="6">Nenye</tissue>
    </source>
</reference>
<dbReference type="InterPro" id="IPR001087">
    <property type="entry name" value="GDSL"/>
</dbReference>
<feature type="signal peptide" evidence="5">
    <location>
        <begin position="1"/>
        <end position="20"/>
    </location>
</feature>
<keyword evidence="2 5" id="KW-0732">Signal</keyword>
<dbReference type="EMBL" id="JBJUIK010000006">
    <property type="protein sequence ID" value="KAL3525798.1"/>
    <property type="molecule type" value="Genomic_DNA"/>
</dbReference>
<evidence type="ECO:0000256" key="2">
    <source>
        <dbReference type="ARBA" id="ARBA00022729"/>
    </source>
</evidence>
<protein>
    <submittedName>
        <fullName evidence="6">Uncharacterized protein</fullName>
    </submittedName>
</protein>
<evidence type="ECO:0000313" key="7">
    <source>
        <dbReference type="Proteomes" id="UP001630127"/>
    </source>
</evidence>
<dbReference type="AlphaFoldDB" id="A0ABD3A7Y7"/>
<dbReference type="PANTHER" id="PTHR22835">
    <property type="entry name" value="ZINC FINGER FYVE DOMAIN CONTAINING PROTEIN"/>
    <property type="match status" value="1"/>
</dbReference>
<gene>
    <name evidence="6" type="ORF">ACH5RR_014170</name>
</gene>
<name>A0ABD3A7Y7_9GENT</name>
<comment type="caution">
    <text evidence="6">The sequence shown here is derived from an EMBL/GenBank/DDBJ whole genome shotgun (WGS) entry which is preliminary data.</text>
</comment>
<dbReference type="SUPFAM" id="SSF52266">
    <property type="entry name" value="SGNH hydrolase"/>
    <property type="match status" value="1"/>
</dbReference>
<keyword evidence="4" id="KW-0325">Glycoprotein</keyword>
<feature type="chain" id="PRO_5044768368" evidence="5">
    <location>
        <begin position="21"/>
        <end position="357"/>
    </location>
</feature>
<dbReference type="GO" id="GO:0016787">
    <property type="term" value="F:hydrolase activity"/>
    <property type="evidence" value="ECO:0007669"/>
    <property type="project" value="UniProtKB-KW"/>
</dbReference>